<evidence type="ECO:0000256" key="4">
    <source>
        <dbReference type="ARBA" id="ARBA00022741"/>
    </source>
</evidence>
<keyword evidence="12" id="KW-1185">Reference proteome</keyword>
<dbReference type="FunFam" id="3.40.50.300:FF:000019">
    <property type="entry name" value="Translation initiation factor IF-2"/>
    <property type="match status" value="1"/>
</dbReference>
<dbReference type="Pfam" id="PF00009">
    <property type="entry name" value="GTP_EFTU"/>
    <property type="match status" value="1"/>
</dbReference>
<dbReference type="Proteomes" id="UP000694866">
    <property type="component" value="Unplaced"/>
</dbReference>
<dbReference type="InterPro" id="IPR023115">
    <property type="entry name" value="TIF_IF2_dom3"/>
</dbReference>
<accession>A0A9R1T2V7</accession>
<reference evidence="13" key="1">
    <citation type="submission" date="2025-08" db="UniProtKB">
        <authorList>
            <consortium name="RefSeq"/>
        </authorList>
    </citation>
    <scope>IDENTIFICATION</scope>
    <source>
        <strain evidence="13">USDA-PBARC FA_bdor</strain>
        <tissue evidence="13">Whole organism</tissue>
    </source>
</reference>
<dbReference type="PROSITE" id="PS51722">
    <property type="entry name" value="G_TR_2"/>
    <property type="match status" value="1"/>
</dbReference>
<dbReference type="OrthoDB" id="361630at2759"/>
<evidence type="ECO:0000313" key="13">
    <source>
        <dbReference type="RefSeq" id="XP_011301783.1"/>
    </source>
</evidence>
<organism evidence="12 13">
    <name type="scientific">Fopius arisanus</name>
    <dbReference type="NCBI Taxonomy" id="64838"/>
    <lineage>
        <taxon>Eukaryota</taxon>
        <taxon>Metazoa</taxon>
        <taxon>Ecdysozoa</taxon>
        <taxon>Arthropoda</taxon>
        <taxon>Hexapoda</taxon>
        <taxon>Insecta</taxon>
        <taxon>Pterygota</taxon>
        <taxon>Neoptera</taxon>
        <taxon>Endopterygota</taxon>
        <taxon>Hymenoptera</taxon>
        <taxon>Apocrita</taxon>
        <taxon>Ichneumonoidea</taxon>
        <taxon>Braconidae</taxon>
        <taxon>Opiinae</taxon>
        <taxon>Fopius</taxon>
    </lineage>
</organism>
<dbReference type="Pfam" id="PF22042">
    <property type="entry name" value="EF-G_D2"/>
    <property type="match status" value="1"/>
</dbReference>
<evidence type="ECO:0000256" key="9">
    <source>
        <dbReference type="ARBA" id="ARBA00025162"/>
    </source>
</evidence>
<dbReference type="RefSeq" id="XP_011301783.1">
    <property type="nucleotide sequence ID" value="XM_011303481.1"/>
</dbReference>
<evidence type="ECO:0000256" key="2">
    <source>
        <dbReference type="ARBA" id="ARBA00007733"/>
    </source>
</evidence>
<dbReference type="Gene3D" id="3.40.50.300">
    <property type="entry name" value="P-loop containing nucleotide triphosphate hydrolases"/>
    <property type="match status" value="1"/>
</dbReference>
<dbReference type="GO" id="GO:0005739">
    <property type="term" value="C:mitochondrion"/>
    <property type="evidence" value="ECO:0007669"/>
    <property type="project" value="UniProtKB-SubCell"/>
</dbReference>
<keyword evidence="7" id="KW-0496">Mitochondrion</keyword>
<dbReference type="PANTHER" id="PTHR43381:SF20">
    <property type="entry name" value="TRANSLATION INITIATION FACTOR IF-2, MITOCHONDRIAL"/>
    <property type="match status" value="1"/>
</dbReference>
<keyword evidence="5" id="KW-0648">Protein biosynthesis</keyword>
<comment type="subcellular location">
    <subcellularLocation>
        <location evidence="1">Mitochondrion</location>
    </subcellularLocation>
</comment>
<keyword evidence="3 13" id="KW-0396">Initiation factor</keyword>
<dbReference type="SUPFAM" id="SSF50447">
    <property type="entry name" value="Translation proteins"/>
    <property type="match status" value="2"/>
</dbReference>
<sequence length="750" mass="82665">MGSATTMPLGSLKPPELSLYFGQSSLATATKIAVLSCCCVMAALLGRTCTAAKGKSFPLINTVIRIDSNKLQWKLLCLNAMISCHSYHSTPSLRRKKTRAQQEAISDYVYNQKPLVKLPVLNVWKRMTVKDMAEVSNRSVKDVLKAISYIDTSPYDSQTVIEDPQVIFHAVKRLGGRYKLVSPPGSEEIKDDKSIDAVRRPPADPSELIKRHPVVTVMGHVDHGKTTLLDTLRHTSVVDSEFGGITQHIGAFNVNLDSGERITFLDTPGHAAFSSMRARGAHVTDIVVLVVAADDGVMEQTVQSIRMAREAEVPIIVAVNKIDKPDADIERTERMLAEQGIQVESLGGEIPSVNISALKGTNLKELIETIAALAEVRDLKGDPKGLVEGVVLEVSTQVGRGKLATVLIQRGTLRKGAVLVSGIAWAKVRAMFDHGGAPVSEAKLSEAVQIIGWRELPFAGDEILEVQDEHRASVIIRHRQGQQAKTKALDALEIIEERRVAHDEVYKEQLAARRASGKRTKIKGPRKKETEDDDGIPRVNVVIKSDVLGSAEAILDAFETYSDNKRCHLDVIHYGIGAVAESDVELAEAFDAIVYTFNVDTPRKIQDVAMKMGVSIRPHKIIYKLIDDVKSEIGKKLAPEMKEEILGKANVLEQIEINEKRKPVNVAGCRCTDGMLKKGEMYRILRDNETIFEGKLASMRHLKDERDTVKSGIECGLRFVDPNVKVQLGDTVICFRTYEVPSTVQWDPGF</sequence>
<dbReference type="GO" id="GO:0003924">
    <property type="term" value="F:GTPase activity"/>
    <property type="evidence" value="ECO:0007669"/>
    <property type="project" value="InterPro"/>
</dbReference>
<dbReference type="GeneID" id="105265772"/>
<dbReference type="InterPro" id="IPR053905">
    <property type="entry name" value="EF-G-like_DII"/>
</dbReference>
<dbReference type="InterPro" id="IPR005225">
    <property type="entry name" value="Small_GTP-bd"/>
</dbReference>
<dbReference type="InterPro" id="IPR015760">
    <property type="entry name" value="TIF_IF2"/>
</dbReference>
<evidence type="ECO:0000256" key="5">
    <source>
        <dbReference type="ARBA" id="ARBA00022917"/>
    </source>
</evidence>
<dbReference type="InterPro" id="IPR044145">
    <property type="entry name" value="IF2_II"/>
</dbReference>
<evidence type="ECO:0000256" key="6">
    <source>
        <dbReference type="ARBA" id="ARBA00022946"/>
    </source>
</evidence>
<dbReference type="GO" id="GO:0005525">
    <property type="term" value="F:GTP binding"/>
    <property type="evidence" value="ECO:0007669"/>
    <property type="project" value="UniProtKB-KW"/>
</dbReference>
<dbReference type="CDD" id="cd01887">
    <property type="entry name" value="IF2_eIF5B"/>
    <property type="match status" value="1"/>
</dbReference>
<dbReference type="NCBIfam" id="TIGR00231">
    <property type="entry name" value="small_GTP"/>
    <property type="match status" value="1"/>
</dbReference>
<gene>
    <name evidence="13" type="primary">mIF2</name>
</gene>
<proteinExistence type="inferred from homology"/>
<evidence type="ECO:0000256" key="7">
    <source>
        <dbReference type="ARBA" id="ARBA00023128"/>
    </source>
</evidence>
<evidence type="ECO:0000313" key="12">
    <source>
        <dbReference type="Proteomes" id="UP000694866"/>
    </source>
</evidence>
<dbReference type="Gene3D" id="2.40.30.10">
    <property type="entry name" value="Translation factors"/>
    <property type="match status" value="2"/>
</dbReference>
<dbReference type="AlphaFoldDB" id="A0A9R1T2V7"/>
<dbReference type="KEGG" id="fas:105265772"/>
<dbReference type="InterPro" id="IPR009000">
    <property type="entry name" value="Transl_B-barrel_sf"/>
</dbReference>
<dbReference type="GO" id="GO:0003743">
    <property type="term" value="F:translation initiation factor activity"/>
    <property type="evidence" value="ECO:0007669"/>
    <property type="project" value="UniProtKB-KW"/>
</dbReference>
<dbReference type="SUPFAM" id="SSF52156">
    <property type="entry name" value="Initiation factor IF2/eIF5b, domain 3"/>
    <property type="match status" value="1"/>
</dbReference>
<feature type="domain" description="Tr-type G" evidence="11">
    <location>
        <begin position="210"/>
        <end position="380"/>
    </location>
</feature>
<evidence type="ECO:0000256" key="10">
    <source>
        <dbReference type="ARBA" id="ARBA00044200"/>
    </source>
</evidence>
<evidence type="ECO:0000256" key="1">
    <source>
        <dbReference type="ARBA" id="ARBA00004173"/>
    </source>
</evidence>
<evidence type="ECO:0000256" key="3">
    <source>
        <dbReference type="ARBA" id="ARBA00022540"/>
    </source>
</evidence>
<dbReference type="PANTHER" id="PTHR43381">
    <property type="entry name" value="TRANSLATION INITIATION FACTOR IF-2-RELATED"/>
    <property type="match status" value="1"/>
</dbReference>
<comment type="function">
    <text evidence="9">One of the essential components for the initiation of protein synthesis. Protects formylmethionyl-tRNA from spontaneous hydrolysis and promotes its binding to the 30S ribosomal subunits. Also involved in the hydrolysis of GTP during the formation of the 70S ribosomal complex.</text>
</comment>
<dbReference type="HAMAP" id="MF_00100_B">
    <property type="entry name" value="IF_2_B"/>
    <property type="match status" value="1"/>
</dbReference>
<keyword evidence="8" id="KW-0342">GTP-binding</keyword>
<dbReference type="InterPro" id="IPR000795">
    <property type="entry name" value="T_Tr_GTP-bd_dom"/>
</dbReference>
<evidence type="ECO:0000256" key="8">
    <source>
        <dbReference type="ARBA" id="ARBA00023134"/>
    </source>
</evidence>
<keyword evidence="4" id="KW-0547">Nucleotide-binding</keyword>
<dbReference type="FunFam" id="3.40.50.10050:FF:000001">
    <property type="entry name" value="Translation initiation factor IF-2"/>
    <property type="match status" value="1"/>
</dbReference>
<dbReference type="Pfam" id="PF11987">
    <property type="entry name" value="IF-2"/>
    <property type="match status" value="1"/>
</dbReference>
<comment type="similarity">
    <text evidence="2">Belongs to the TRAFAC class translation factor GTPase superfamily. Classic translation factor GTPase family. IF-2 subfamily.</text>
</comment>
<dbReference type="CDD" id="cd03702">
    <property type="entry name" value="IF2_mtIF2_II"/>
    <property type="match status" value="1"/>
</dbReference>
<dbReference type="CTD" id="43382"/>
<dbReference type="InterPro" id="IPR027417">
    <property type="entry name" value="P-loop_NTPase"/>
</dbReference>
<name>A0A9R1T2V7_9HYME</name>
<keyword evidence="6" id="KW-0809">Transit peptide</keyword>
<dbReference type="InterPro" id="IPR036925">
    <property type="entry name" value="TIF_IF2_dom3_sf"/>
</dbReference>
<dbReference type="FunFam" id="2.40.30.10:FF:000008">
    <property type="entry name" value="Translation initiation factor IF-2"/>
    <property type="match status" value="1"/>
</dbReference>
<evidence type="ECO:0000259" key="11">
    <source>
        <dbReference type="PROSITE" id="PS51722"/>
    </source>
</evidence>
<dbReference type="InterPro" id="IPR000178">
    <property type="entry name" value="TF_IF2_bacterial-like"/>
</dbReference>
<dbReference type="Gene3D" id="3.40.50.10050">
    <property type="entry name" value="Translation initiation factor IF- 2, domain 3"/>
    <property type="match status" value="1"/>
</dbReference>
<protein>
    <recommendedName>
        <fullName evidence="10">Translation initiation factor IF-2, mitochondrial</fullName>
    </recommendedName>
</protein>
<dbReference type="SUPFAM" id="SSF52540">
    <property type="entry name" value="P-loop containing nucleoside triphosphate hydrolases"/>
    <property type="match status" value="1"/>
</dbReference>